<organism evidence="2 3">
    <name type="scientific">Emiliania huxleyi (strain CCMP1516)</name>
    <dbReference type="NCBI Taxonomy" id="280463"/>
    <lineage>
        <taxon>Eukaryota</taxon>
        <taxon>Haptista</taxon>
        <taxon>Haptophyta</taxon>
        <taxon>Prymnesiophyceae</taxon>
        <taxon>Isochrysidales</taxon>
        <taxon>Noelaerhabdaceae</taxon>
        <taxon>Emiliania</taxon>
    </lineage>
</organism>
<dbReference type="AlphaFoldDB" id="A0A0D3KHP3"/>
<dbReference type="GeneID" id="17280548"/>
<dbReference type="Proteomes" id="UP000013827">
    <property type="component" value="Unassembled WGS sequence"/>
</dbReference>
<proteinExistence type="predicted"/>
<reference evidence="2" key="2">
    <citation type="submission" date="2024-10" db="UniProtKB">
        <authorList>
            <consortium name="EnsemblProtists"/>
        </authorList>
    </citation>
    <scope>IDENTIFICATION</scope>
</reference>
<dbReference type="KEGG" id="ehx:EMIHUDRAFT_455351"/>
<evidence type="ECO:0000313" key="2">
    <source>
        <dbReference type="EnsemblProtists" id="EOD35278"/>
    </source>
</evidence>
<dbReference type="RefSeq" id="XP_005787707.1">
    <property type="nucleotide sequence ID" value="XM_005787650.1"/>
</dbReference>
<keyword evidence="3" id="KW-1185">Reference proteome</keyword>
<evidence type="ECO:0000256" key="1">
    <source>
        <dbReference type="SAM" id="MobiDB-lite"/>
    </source>
</evidence>
<accession>A0A0D3KHP3</accession>
<sequence length="663" mass="70925">MSSDSGYDSKTRKQVVSELTMQGLVALGAIITLERVDWELQPYAYAAVTSDLETDRAQASGIEAWYPRVKRAEENRDPALDTGGLLRALSDRYLPALFGAELNTTTGKEWWMATIGTLPCSMPAVHNVAGRKDAILKRVELFRTVERTCIVLLQDAGAPNGCGTRLAAVPGGGAESLGVCNAEEFLAGIVEATGLSEEQVFGTWTKAADRPGCDFGVLLRLARRSGKDVEYTDFSDSGCFPKNSVTVSVGEQLYHLFSHIKDFDEAVECVVGWRDLNGFLVQEVLSFTKRDFESPPSHQGKVGSRDANGCVEYLKLPLPGLCARLFWQIKKAGAPPVAPEQLSRDPRAVGASSLWKTVHSVSLAIPRLLCPPDQICGTGANGLGWACKPFGSGTIFSFTPSRATFLGLVVERILGDALVEGVVGTIMPYLVAEPSSLRSGVAALLDSPLLHEGTALADFLVHGSWENNSQSADNFVSGVRRHFKPILDSALAENLLALVHSAAPGVESLVHPDVRATEALLSFSWMGQGVGLEHHLAWHATPLALKRDELKSFVRSNAGALAPLLDGKLVNDWITGLGFREARSAVVAHAKAHPLSLQLPDVPAARSLPRSAARCGSSSRAPPPRASDGQTGRRAGSKQAAKRPLNSSPPRKGGGESDFEQAT</sequence>
<dbReference type="HOGENOM" id="CLU_012273_0_0_1"/>
<dbReference type="EnsemblProtists" id="EOD35278">
    <property type="protein sequence ID" value="EOD35278"/>
    <property type="gene ID" value="EMIHUDRAFT_455351"/>
</dbReference>
<feature type="compositionally biased region" description="Low complexity" evidence="1">
    <location>
        <begin position="608"/>
        <end position="620"/>
    </location>
</feature>
<protein>
    <submittedName>
        <fullName evidence="2">Uncharacterized protein</fullName>
    </submittedName>
</protein>
<reference evidence="3" key="1">
    <citation type="journal article" date="2013" name="Nature">
        <title>Pan genome of the phytoplankton Emiliania underpins its global distribution.</title>
        <authorList>
            <person name="Read B.A."/>
            <person name="Kegel J."/>
            <person name="Klute M.J."/>
            <person name="Kuo A."/>
            <person name="Lefebvre S.C."/>
            <person name="Maumus F."/>
            <person name="Mayer C."/>
            <person name="Miller J."/>
            <person name="Monier A."/>
            <person name="Salamov A."/>
            <person name="Young J."/>
            <person name="Aguilar M."/>
            <person name="Claverie J.M."/>
            <person name="Frickenhaus S."/>
            <person name="Gonzalez K."/>
            <person name="Herman E.K."/>
            <person name="Lin Y.C."/>
            <person name="Napier J."/>
            <person name="Ogata H."/>
            <person name="Sarno A.F."/>
            <person name="Shmutz J."/>
            <person name="Schroeder D."/>
            <person name="de Vargas C."/>
            <person name="Verret F."/>
            <person name="von Dassow P."/>
            <person name="Valentin K."/>
            <person name="Van de Peer Y."/>
            <person name="Wheeler G."/>
            <person name="Dacks J.B."/>
            <person name="Delwiche C.F."/>
            <person name="Dyhrman S.T."/>
            <person name="Glockner G."/>
            <person name="John U."/>
            <person name="Richards T."/>
            <person name="Worden A.Z."/>
            <person name="Zhang X."/>
            <person name="Grigoriev I.V."/>
            <person name="Allen A.E."/>
            <person name="Bidle K."/>
            <person name="Borodovsky M."/>
            <person name="Bowler C."/>
            <person name="Brownlee C."/>
            <person name="Cock J.M."/>
            <person name="Elias M."/>
            <person name="Gladyshev V.N."/>
            <person name="Groth M."/>
            <person name="Guda C."/>
            <person name="Hadaegh A."/>
            <person name="Iglesias-Rodriguez M.D."/>
            <person name="Jenkins J."/>
            <person name="Jones B.M."/>
            <person name="Lawson T."/>
            <person name="Leese F."/>
            <person name="Lindquist E."/>
            <person name="Lobanov A."/>
            <person name="Lomsadze A."/>
            <person name="Malik S.B."/>
            <person name="Marsh M.E."/>
            <person name="Mackinder L."/>
            <person name="Mock T."/>
            <person name="Mueller-Roeber B."/>
            <person name="Pagarete A."/>
            <person name="Parker M."/>
            <person name="Probert I."/>
            <person name="Quesneville H."/>
            <person name="Raines C."/>
            <person name="Rensing S.A."/>
            <person name="Riano-Pachon D.M."/>
            <person name="Richier S."/>
            <person name="Rokitta S."/>
            <person name="Shiraiwa Y."/>
            <person name="Soanes D.M."/>
            <person name="van der Giezen M."/>
            <person name="Wahlund T.M."/>
            <person name="Williams B."/>
            <person name="Wilson W."/>
            <person name="Wolfe G."/>
            <person name="Wurch L.L."/>
        </authorList>
    </citation>
    <scope>NUCLEOTIDE SEQUENCE</scope>
</reference>
<evidence type="ECO:0000313" key="3">
    <source>
        <dbReference type="Proteomes" id="UP000013827"/>
    </source>
</evidence>
<name>A0A0D3KHP3_EMIH1</name>
<dbReference type="PaxDb" id="2903-EOD35278"/>
<feature type="region of interest" description="Disordered" evidence="1">
    <location>
        <begin position="608"/>
        <end position="663"/>
    </location>
</feature>